<organism evidence="2 3">
    <name type="scientific">Tanacetum coccineum</name>
    <dbReference type="NCBI Taxonomy" id="301880"/>
    <lineage>
        <taxon>Eukaryota</taxon>
        <taxon>Viridiplantae</taxon>
        <taxon>Streptophyta</taxon>
        <taxon>Embryophyta</taxon>
        <taxon>Tracheophyta</taxon>
        <taxon>Spermatophyta</taxon>
        <taxon>Magnoliopsida</taxon>
        <taxon>eudicotyledons</taxon>
        <taxon>Gunneridae</taxon>
        <taxon>Pentapetalae</taxon>
        <taxon>asterids</taxon>
        <taxon>campanulids</taxon>
        <taxon>Asterales</taxon>
        <taxon>Asteraceae</taxon>
        <taxon>Asteroideae</taxon>
        <taxon>Anthemideae</taxon>
        <taxon>Anthemidinae</taxon>
        <taxon>Tanacetum</taxon>
    </lineage>
</organism>
<reference evidence="2" key="2">
    <citation type="submission" date="2022-01" db="EMBL/GenBank/DDBJ databases">
        <authorList>
            <person name="Yamashiro T."/>
            <person name="Shiraishi A."/>
            <person name="Satake H."/>
            <person name="Nakayama K."/>
        </authorList>
    </citation>
    <scope>NUCLEOTIDE SEQUENCE</scope>
</reference>
<evidence type="ECO:0000313" key="2">
    <source>
        <dbReference type="EMBL" id="GJT81901.1"/>
    </source>
</evidence>
<comment type="caution">
    <text evidence="2">The sequence shown here is derived from an EMBL/GenBank/DDBJ whole genome shotgun (WGS) entry which is preliminary data.</text>
</comment>
<sequence>MICDNHLALLFDKQYGIDQIHVEDLDLPNIILHSNKVDETQSTRLRYQSLSENKGKHSHEGELDTQPLVLSTYADVRAFLLSDDEAQESEEDILGAGEEMDEEPQAANITETHH</sequence>
<evidence type="ECO:0000256" key="1">
    <source>
        <dbReference type="SAM" id="MobiDB-lite"/>
    </source>
</evidence>
<accession>A0ABQ5H205</accession>
<dbReference type="Proteomes" id="UP001151760">
    <property type="component" value="Unassembled WGS sequence"/>
</dbReference>
<name>A0ABQ5H205_9ASTR</name>
<gene>
    <name evidence="2" type="ORF">Tco_1056243</name>
</gene>
<protein>
    <submittedName>
        <fullName evidence="2">Uncharacterized protein</fullName>
    </submittedName>
</protein>
<evidence type="ECO:0000313" key="3">
    <source>
        <dbReference type="Proteomes" id="UP001151760"/>
    </source>
</evidence>
<proteinExistence type="predicted"/>
<keyword evidence="3" id="KW-1185">Reference proteome</keyword>
<feature type="region of interest" description="Disordered" evidence="1">
    <location>
        <begin position="83"/>
        <end position="114"/>
    </location>
</feature>
<feature type="compositionally biased region" description="Acidic residues" evidence="1">
    <location>
        <begin position="83"/>
        <end position="104"/>
    </location>
</feature>
<reference evidence="2" key="1">
    <citation type="journal article" date="2022" name="Int. J. Mol. Sci.">
        <title>Draft Genome of Tanacetum Coccineum: Genomic Comparison of Closely Related Tanacetum-Family Plants.</title>
        <authorList>
            <person name="Yamashiro T."/>
            <person name="Shiraishi A."/>
            <person name="Nakayama K."/>
            <person name="Satake H."/>
        </authorList>
    </citation>
    <scope>NUCLEOTIDE SEQUENCE</scope>
</reference>
<dbReference type="EMBL" id="BQNB010019119">
    <property type="protein sequence ID" value="GJT81901.1"/>
    <property type="molecule type" value="Genomic_DNA"/>
</dbReference>